<evidence type="ECO:0000256" key="1">
    <source>
        <dbReference type="ARBA" id="ARBA00009005"/>
    </source>
</evidence>
<dbReference type="Proteomes" id="UP000017836">
    <property type="component" value="Unassembled WGS sequence"/>
</dbReference>
<dbReference type="InterPro" id="IPR011600">
    <property type="entry name" value="Pept_C14_caspase"/>
</dbReference>
<dbReference type="STRING" id="13333.U5CXH3"/>
<keyword evidence="5" id="KW-1185">Reference proteome</keyword>
<dbReference type="PANTHER" id="PTHR48104:SF42">
    <property type="entry name" value="OS03G0389000 PROTEIN"/>
    <property type="match status" value="1"/>
</dbReference>
<proteinExistence type="inferred from homology"/>
<evidence type="ECO:0000313" key="5">
    <source>
        <dbReference type="Proteomes" id="UP000017836"/>
    </source>
</evidence>
<dbReference type="Pfam" id="PF00656">
    <property type="entry name" value="Peptidase_C14"/>
    <property type="match status" value="1"/>
</dbReference>
<dbReference type="Gene3D" id="3.40.50.12660">
    <property type="match status" value="1"/>
</dbReference>
<dbReference type="EMBL" id="KI392532">
    <property type="protein sequence ID" value="ERN14650.1"/>
    <property type="molecule type" value="Genomic_DNA"/>
</dbReference>
<accession>U5CXH3</accession>
<organism evidence="4 5">
    <name type="scientific">Amborella trichopoda</name>
    <dbReference type="NCBI Taxonomy" id="13333"/>
    <lineage>
        <taxon>Eukaryota</taxon>
        <taxon>Viridiplantae</taxon>
        <taxon>Streptophyta</taxon>
        <taxon>Embryophyta</taxon>
        <taxon>Tracheophyta</taxon>
        <taxon>Spermatophyta</taxon>
        <taxon>Magnoliopsida</taxon>
        <taxon>Amborellales</taxon>
        <taxon>Amborellaceae</taxon>
        <taxon>Amborella</taxon>
    </lineage>
</organism>
<feature type="domain" description="Peptidase C14 caspase" evidence="2">
    <location>
        <begin position="93"/>
        <end position="364"/>
    </location>
</feature>
<dbReference type="Gramene" id="ERN14650">
    <property type="protein sequence ID" value="ERN14650"/>
    <property type="gene ID" value="AMTR_s00038p00201610"/>
</dbReference>
<dbReference type="InterPro" id="IPR029030">
    <property type="entry name" value="Caspase-like_dom_sf"/>
</dbReference>
<dbReference type="SUPFAM" id="SSF52129">
    <property type="entry name" value="Caspase-like"/>
    <property type="match status" value="1"/>
</dbReference>
<dbReference type="AlphaFoldDB" id="U5CXH3"/>
<reference evidence="5" key="1">
    <citation type="journal article" date="2013" name="Science">
        <title>The Amborella genome and the evolution of flowering plants.</title>
        <authorList>
            <consortium name="Amborella Genome Project"/>
        </authorList>
    </citation>
    <scope>NUCLEOTIDE SEQUENCE [LARGE SCALE GENOMIC DNA]</scope>
</reference>
<dbReference type="OrthoDB" id="3223806at2759"/>
<feature type="domain" description="Zinc finger LSD1-type" evidence="3">
    <location>
        <begin position="8"/>
        <end position="32"/>
    </location>
</feature>
<dbReference type="GO" id="GO:0004197">
    <property type="term" value="F:cysteine-type endopeptidase activity"/>
    <property type="evidence" value="ECO:0000318"/>
    <property type="project" value="GO_Central"/>
</dbReference>
<dbReference type="FunFam" id="3.40.50.12660:FF:000001">
    <property type="entry name" value="Metacaspase-1"/>
    <property type="match status" value="1"/>
</dbReference>
<name>U5CXH3_AMBTC</name>
<dbReference type="NCBIfam" id="TIGR01053">
    <property type="entry name" value="LSD1"/>
    <property type="match status" value="1"/>
</dbReference>
<sequence length="375" mass="41724">MSYRRERCGNCGVELQFPLDAKSVRCAACHAITTVRTRDPVKQAANWIKGFVNHVAYNAINSLSSSSSSPLWASEPYTYQSLRPPTYPQVHGKKRALLCGVSYRQRWNELKGTINDVNCMKYLLCDRFGFSPNSILMLTEDERDPYRIPTKQNMRTAMRWLVQDCQPGDSLVFHYSGHGSQQRDSSGDEIDGYDETLCPLDYETVGMIVDDEINETIVRPLPEGVKLHAIVDACHSGTVLDLPFLCRVNRYGYYQWENHNPPSGAYKGTSGGEAVSFSGCDDHQKSSDTSALSEGTNTGTMTYCFIQALLTGSGTTYGSLLNAMRSAIRGAHSGLIGGNGPLTCLLKRVLWEGMKQEPQLTSSKQFDIYRTPFCL</sequence>
<dbReference type="KEGG" id="atr:18442915"/>
<dbReference type="InterPro" id="IPR050452">
    <property type="entry name" value="Metacaspase"/>
</dbReference>
<dbReference type="GO" id="GO:0005737">
    <property type="term" value="C:cytoplasm"/>
    <property type="evidence" value="ECO:0000318"/>
    <property type="project" value="GO_Central"/>
</dbReference>
<gene>
    <name evidence="4" type="ORF">AMTR_s00038p00201610</name>
</gene>
<dbReference type="HOGENOM" id="CLU_029389_2_4_1"/>
<dbReference type="GO" id="GO:0006508">
    <property type="term" value="P:proteolysis"/>
    <property type="evidence" value="ECO:0000318"/>
    <property type="project" value="GO_Central"/>
</dbReference>
<dbReference type="eggNOG" id="KOG1546">
    <property type="taxonomic scope" value="Eukaryota"/>
</dbReference>
<evidence type="ECO:0000259" key="3">
    <source>
        <dbReference type="Pfam" id="PF06943"/>
    </source>
</evidence>
<comment type="similarity">
    <text evidence="1">Belongs to the peptidase C14B family.</text>
</comment>
<dbReference type="PANTHER" id="PTHR48104">
    <property type="entry name" value="METACASPASE-4"/>
    <property type="match status" value="1"/>
</dbReference>
<dbReference type="InterPro" id="IPR005735">
    <property type="entry name" value="Znf_LSD1"/>
</dbReference>
<dbReference type="Pfam" id="PF06943">
    <property type="entry name" value="zf-LSD1"/>
    <property type="match status" value="1"/>
</dbReference>
<evidence type="ECO:0000259" key="2">
    <source>
        <dbReference type="Pfam" id="PF00656"/>
    </source>
</evidence>
<dbReference type="MEROPS" id="C14.047"/>
<protein>
    <submittedName>
        <fullName evidence="4">Uncharacterized protein</fullName>
    </submittedName>
</protein>
<evidence type="ECO:0000313" key="4">
    <source>
        <dbReference type="EMBL" id="ERN14650.1"/>
    </source>
</evidence>
<dbReference type="OMA" id="IRMALQW"/>